<organism evidence="1 2">
    <name type="scientific">Gallintestinimicrobium propionicum</name>
    <dbReference type="NCBI Taxonomy" id="2981770"/>
    <lineage>
        <taxon>Bacteria</taxon>
        <taxon>Bacillati</taxon>
        <taxon>Bacillota</taxon>
        <taxon>Clostridia</taxon>
        <taxon>Lachnospirales</taxon>
        <taxon>Lachnospiraceae</taxon>
        <taxon>Gallintestinimicrobium</taxon>
    </lineage>
</organism>
<sequence>MVQNPYQNALLPAPVGGGYSDPDYWIWCGSVVQGEDGAYHMFASRWPKDLGFGANWLFNCEIVRASSKNPEGPYTFQEVVLGRRGRTFFDGMNVHNPYIRKWNQTYYLYYMGTTFGGPIPGPGDEVDSSRFTEVWNRKRIGLAIAPSVFGPWTRCDEPLISPRDCSHWDCTATTNPAVAIQPDGTTYMLYKSRSFADGPLKIGVAKAPRPDGPFERILDDPIFNFEDPNIHLEDPYLWYEDGKFRLLIKDDFKNGGPGISGIWGAGLYAESADCIHWEFAENPVVYSRHVTWSDGRQTDQANCERPYFLLDENNHPTHLFLATGEGPAPYQFSRTWNMVIPLR</sequence>
<keyword evidence="2" id="KW-1185">Reference proteome</keyword>
<keyword evidence="1" id="KW-0378">Hydrolase</keyword>
<dbReference type="InterPro" id="IPR023296">
    <property type="entry name" value="Glyco_hydro_beta-prop_sf"/>
</dbReference>
<dbReference type="CDD" id="cd08994">
    <property type="entry name" value="GH43_62_32_68_117_130-like"/>
    <property type="match status" value="1"/>
</dbReference>
<dbReference type="Proteomes" id="UP001199355">
    <property type="component" value="Unassembled WGS sequence"/>
</dbReference>
<comment type="caution">
    <text evidence="1">The sequence shown here is derived from an EMBL/GenBank/DDBJ whole genome shotgun (WGS) entry which is preliminary data.</text>
</comment>
<proteinExistence type="predicted"/>
<dbReference type="SUPFAM" id="SSF75005">
    <property type="entry name" value="Arabinanase/levansucrase/invertase"/>
    <property type="match status" value="2"/>
</dbReference>
<protein>
    <submittedName>
        <fullName evidence="1">Glycoside hydrolase family protein</fullName>
    </submittedName>
</protein>
<name>A0AAE3AZ10_9FIRM</name>
<dbReference type="GO" id="GO:0016787">
    <property type="term" value="F:hydrolase activity"/>
    <property type="evidence" value="ECO:0007669"/>
    <property type="project" value="UniProtKB-KW"/>
</dbReference>
<reference evidence="1 2" key="1">
    <citation type="submission" date="2021-10" db="EMBL/GenBank/DDBJ databases">
        <title>Anaerobic single-cell dispensing facilitates the cultivation of human gut bacteria.</title>
        <authorList>
            <person name="Afrizal A."/>
        </authorList>
    </citation>
    <scope>NUCLEOTIDE SEQUENCE [LARGE SCALE GENOMIC DNA]</scope>
    <source>
        <strain evidence="1 2">CLA-AA-H244</strain>
    </source>
</reference>
<dbReference type="RefSeq" id="WP_308728692.1">
    <property type="nucleotide sequence ID" value="NZ_JAJEQF010000036.1"/>
</dbReference>
<gene>
    <name evidence="1" type="ORF">LKD45_12220</name>
</gene>
<evidence type="ECO:0000313" key="2">
    <source>
        <dbReference type="Proteomes" id="UP001199355"/>
    </source>
</evidence>
<dbReference type="AlphaFoldDB" id="A0AAE3AZ10"/>
<dbReference type="EMBL" id="JAJEQF010000036">
    <property type="protein sequence ID" value="MCC2168443.1"/>
    <property type="molecule type" value="Genomic_DNA"/>
</dbReference>
<accession>A0AAE3AZ10</accession>
<evidence type="ECO:0000313" key="1">
    <source>
        <dbReference type="EMBL" id="MCC2168443.1"/>
    </source>
</evidence>
<dbReference type="Gene3D" id="2.115.10.20">
    <property type="entry name" value="Glycosyl hydrolase domain, family 43"/>
    <property type="match status" value="1"/>
</dbReference>